<sequence length="53" mass="5703">MKFAVITGASTGIGRAVAAEFEKRGYDVARVARREPGEFSCDLSDVLQVNSLI</sequence>
<evidence type="ECO:0008006" key="3">
    <source>
        <dbReference type="Google" id="ProtNLM"/>
    </source>
</evidence>
<evidence type="ECO:0000313" key="1">
    <source>
        <dbReference type="EMBL" id="KKS32048.1"/>
    </source>
</evidence>
<organism evidence="1 2">
    <name type="scientific">Candidatus Amesbacteria bacterium GW2011_GWA2_42_12</name>
    <dbReference type="NCBI Taxonomy" id="1618356"/>
    <lineage>
        <taxon>Bacteria</taxon>
        <taxon>Candidatus Amesiibacteriota</taxon>
    </lineage>
</organism>
<dbReference type="STRING" id="1618356.UU93_C0011G0009"/>
<name>A0A0G1B3D0_9BACT</name>
<dbReference type="Pfam" id="PF00106">
    <property type="entry name" value="adh_short"/>
    <property type="match status" value="1"/>
</dbReference>
<accession>A0A0G1B3D0</accession>
<reference evidence="1 2" key="1">
    <citation type="journal article" date="2015" name="Nature">
        <title>rRNA introns, odd ribosomes, and small enigmatic genomes across a large radiation of phyla.</title>
        <authorList>
            <person name="Brown C.T."/>
            <person name="Hug L.A."/>
            <person name="Thomas B.C."/>
            <person name="Sharon I."/>
            <person name="Castelle C.J."/>
            <person name="Singh A."/>
            <person name="Wilkins M.J."/>
            <person name="Williams K.H."/>
            <person name="Banfield J.F."/>
        </authorList>
    </citation>
    <scope>NUCLEOTIDE SEQUENCE [LARGE SCALE GENOMIC DNA]</scope>
</reference>
<dbReference type="InterPro" id="IPR036291">
    <property type="entry name" value="NAD(P)-bd_dom_sf"/>
</dbReference>
<dbReference type="Gene3D" id="3.40.50.720">
    <property type="entry name" value="NAD(P)-binding Rossmann-like Domain"/>
    <property type="match status" value="1"/>
</dbReference>
<comment type="caution">
    <text evidence="1">The sequence shown here is derived from an EMBL/GenBank/DDBJ whole genome shotgun (WGS) entry which is preliminary data.</text>
</comment>
<evidence type="ECO:0000313" key="2">
    <source>
        <dbReference type="Proteomes" id="UP000034160"/>
    </source>
</evidence>
<dbReference type="EMBL" id="LCCN01000011">
    <property type="protein sequence ID" value="KKS32048.1"/>
    <property type="molecule type" value="Genomic_DNA"/>
</dbReference>
<dbReference type="SUPFAM" id="SSF51735">
    <property type="entry name" value="NAD(P)-binding Rossmann-fold domains"/>
    <property type="match status" value="1"/>
</dbReference>
<dbReference type="InterPro" id="IPR002347">
    <property type="entry name" value="SDR_fam"/>
</dbReference>
<dbReference type="Proteomes" id="UP000034160">
    <property type="component" value="Unassembled WGS sequence"/>
</dbReference>
<protein>
    <recommendedName>
        <fullName evidence="3">Short-chain dehydrogenase/reductase SDR</fullName>
    </recommendedName>
</protein>
<proteinExistence type="predicted"/>
<dbReference type="AlphaFoldDB" id="A0A0G1B3D0"/>
<gene>
    <name evidence="1" type="ORF">UU93_C0011G0009</name>
</gene>